<dbReference type="RefSeq" id="WP_105531287.1">
    <property type="nucleotide sequence ID" value="NZ_PUGF01000006.1"/>
</dbReference>
<keyword evidence="9 16" id="KW-0675">Receptor</keyword>
<dbReference type="GO" id="GO:0044718">
    <property type="term" value="P:siderophore transmembrane transport"/>
    <property type="evidence" value="ECO:0007669"/>
    <property type="project" value="TreeGrafter"/>
</dbReference>
<keyword evidence="6" id="KW-0732">Signal</keyword>
<feature type="domain" description="TonB-dependent receptor-like beta-barrel" evidence="14">
    <location>
        <begin position="287"/>
        <end position="698"/>
    </location>
</feature>
<evidence type="ECO:0000313" key="16">
    <source>
        <dbReference type="EMBL" id="PRC93624.1"/>
    </source>
</evidence>
<dbReference type="SUPFAM" id="SSF56935">
    <property type="entry name" value="Porins"/>
    <property type="match status" value="1"/>
</dbReference>
<gene>
    <name evidence="16" type="ORF">S2091_1625</name>
</gene>
<evidence type="ECO:0000256" key="7">
    <source>
        <dbReference type="ARBA" id="ARBA00023077"/>
    </source>
</evidence>
<dbReference type="EMBL" id="PUGF01000006">
    <property type="protein sequence ID" value="PRC93624.1"/>
    <property type="molecule type" value="Genomic_DNA"/>
</dbReference>
<dbReference type="OrthoDB" id="9764669at2"/>
<evidence type="ECO:0000259" key="14">
    <source>
        <dbReference type="Pfam" id="PF00593"/>
    </source>
</evidence>
<dbReference type="InterPro" id="IPR039426">
    <property type="entry name" value="TonB-dep_rcpt-like"/>
</dbReference>
<dbReference type="InterPro" id="IPR010949">
    <property type="entry name" value="TonB_Hb/transfer/lactofer_rcpt"/>
</dbReference>
<organism evidence="16 17">
    <name type="scientific">Solimicrobium silvestre</name>
    <dbReference type="NCBI Taxonomy" id="2099400"/>
    <lineage>
        <taxon>Bacteria</taxon>
        <taxon>Pseudomonadati</taxon>
        <taxon>Pseudomonadota</taxon>
        <taxon>Betaproteobacteria</taxon>
        <taxon>Burkholderiales</taxon>
        <taxon>Oxalobacteraceae</taxon>
        <taxon>Solimicrobium</taxon>
    </lineage>
</organism>
<evidence type="ECO:0000256" key="2">
    <source>
        <dbReference type="ARBA" id="ARBA00009810"/>
    </source>
</evidence>
<sequence length="737" mass="80878">MAFLHQSSVAVAVTLALQRLANAEQLADPIPLDEITVTATRSASDVNKVAATVTVLPSEKLDTGLVHDIKDLERLDLGISIRQAPTRFGASFGSTGRAGNEGINIRGLEGNQILLQVDGIRLPNAYSFGPQSTGRGDYLDMDSLKTVEILRGSSSSLYGSDGLAGAVSFITKDPEDYFDSADKNTYFSVKNAFNSLDNSWGLTGTAALRNDQLQALLLLSHKQGNETKNMGDRDAPNFTRDQPNPQDKKSDYALAKLVFNIDAQQRIKLTAESLRRDSDTNVLTARLAPPPPASDNTLIVPPLRPNTVLDLQAADNLQRDRFSLNYIYEENNNPWWQTVDLNAYHQSSENQQASFETRNTAANRIRDNSYSQDTTGISAQFNSKLGQQQQLIYGADWSRANISSLRDGTVPGNGETFPTKAFPDTTYSLFGAFLQDEIQVGNWNITPALRYDKYTLTPHTDGQYKISSAASNGNSFSPKLGVVYQAQPGLNLFAQYGHGFRAPTPEMVNNGFSNPAHGYVTISNPNLKPEASNNFELGLRGQTGTLRYSVSAFIGRYSDFIRQTIVSGAGTPTNPTVYQYVNMDKAQIHGMEARAKWEVNPKLNVLAGLAITRGSLEQNGISNPLDTVDPAKLNLGINYQFSDAWSSNATLTHVAAKSASQSEFGNRDFLPGSYQVFDLSTQYRFNKNLSVNAGIFNLFNHKYYQWSDVRGIAANSVFKDAYSAPGRNVSLNITYQF</sequence>
<dbReference type="AlphaFoldDB" id="A0A2S9H0W2"/>
<evidence type="ECO:0000313" key="17">
    <source>
        <dbReference type="Proteomes" id="UP000237839"/>
    </source>
</evidence>
<evidence type="ECO:0000256" key="10">
    <source>
        <dbReference type="ARBA" id="ARBA00023237"/>
    </source>
</evidence>
<dbReference type="NCBIfam" id="TIGR01785">
    <property type="entry name" value="TonB-hemin"/>
    <property type="match status" value="1"/>
</dbReference>
<proteinExistence type="inferred from homology"/>
<comment type="similarity">
    <text evidence="2 11 12">Belongs to the TonB-dependent receptor family.</text>
</comment>
<dbReference type="Pfam" id="PF07715">
    <property type="entry name" value="Plug"/>
    <property type="match status" value="1"/>
</dbReference>
<feature type="compositionally biased region" description="Basic and acidic residues" evidence="13">
    <location>
        <begin position="225"/>
        <end position="235"/>
    </location>
</feature>
<evidence type="ECO:0000256" key="8">
    <source>
        <dbReference type="ARBA" id="ARBA00023136"/>
    </source>
</evidence>
<dbReference type="GO" id="GO:0015232">
    <property type="term" value="F:heme transmembrane transporter activity"/>
    <property type="evidence" value="ECO:0007669"/>
    <property type="project" value="InterPro"/>
</dbReference>
<name>A0A2S9H0W2_9BURK</name>
<keyword evidence="7 12" id="KW-0798">TonB box</keyword>
<keyword evidence="17" id="KW-1185">Reference proteome</keyword>
<keyword evidence="8 11" id="KW-0472">Membrane</keyword>
<feature type="domain" description="TonB-dependent receptor plug" evidence="15">
    <location>
        <begin position="46"/>
        <end position="166"/>
    </location>
</feature>
<dbReference type="InterPro" id="IPR036942">
    <property type="entry name" value="Beta-barrel_TonB_sf"/>
</dbReference>
<keyword evidence="3 11" id="KW-0813">Transport</keyword>
<dbReference type="InterPro" id="IPR037066">
    <property type="entry name" value="Plug_dom_sf"/>
</dbReference>
<dbReference type="PANTHER" id="PTHR30069:SF29">
    <property type="entry name" value="HEMOGLOBIN AND HEMOGLOBIN-HAPTOGLOBIN-BINDING PROTEIN 1-RELATED"/>
    <property type="match status" value="1"/>
</dbReference>
<comment type="caution">
    <text evidence="16">The sequence shown here is derived from an EMBL/GenBank/DDBJ whole genome shotgun (WGS) entry which is preliminary data.</text>
</comment>
<dbReference type="CDD" id="cd01347">
    <property type="entry name" value="ligand_gated_channel"/>
    <property type="match status" value="1"/>
</dbReference>
<dbReference type="InterPro" id="IPR011276">
    <property type="entry name" value="TonB_haem/Hb_rcpt"/>
</dbReference>
<evidence type="ECO:0000256" key="9">
    <source>
        <dbReference type="ARBA" id="ARBA00023170"/>
    </source>
</evidence>
<keyword evidence="10 11" id="KW-0998">Cell outer membrane</keyword>
<evidence type="ECO:0000256" key="11">
    <source>
        <dbReference type="PROSITE-ProRule" id="PRU01360"/>
    </source>
</evidence>
<evidence type="ECO:0000256" key="12">
    <source>
        <dbReference type="RuleBase" id="RU003357"/>
    </source>
</evidence>
<comment type="subcellular location">
    <subcellularLocation>
        <location evidence="1 11">Cell outer membrane</location>
        <topology evidence="1 11">Multi-pass membrane protein</topology>
    </subcellularLocation>
</comment>
<evidence type="ECO:0000256" key="3">
    <source>
        <dbReference type="ARBA" id="ARBA00022448"/>
    </source>
</evidence>
<keyword evidence="5 11" id="KW-0812">Transmembrane</keyword>
<evidence type="ECO:0000256" key="13">
    <source>
        <dbReference type="SAM" id="MobiDB-lite"/>
    </source>
</evidence>
<dbReference type="Gene3D" id="2.170.130.10">
    <property type="entry name" value="TonB-dependent receptor, plug domain"/>
    <property type="match status" value="1"/>
</dbReference>
<dbReference type="GO" id="GO:0009279">
    <property type="term" value="C:cell outer membrane"/>
    <property type="evidence" value="ECO:0007669"/>
    <property type="project" value="UniProtKB-SubCell"/>
</dbReference>
<dbReference type="NCBIfam" id="TIGR01786">
    <property type="entry name" value="TonB-hemlactrns"/>
    <property type="match status" value="1"/>
</dbReference>
<dbReference type="Gene3D" id="2.40.170.20">
    <property type="entry name" value="TonB-dependent receptor, beta-barrel domain"/>
    <property type="match status" value="1"/>
</dbReference>
<evidence type="ECO:0000256" key="6">
    <source>
        <dbReference type="ARBA" id="ARBA00022729"/>
    </source>
</evidence>
<accession>A0A2S9H0W2</accession>
<dbReference type="PANTHER" id="PTHR30069">
    <property type="entry name" value="TONB-DEPENDENT OUTER MEMBRANE RECEPTOR"/>
    <property type="match status" value="1"/>
</dbReference>
<dbReference type="PROSITE" id="PS52016">
    <property type="entry name" value="TONB_DEPENDENT_REC_3"/>
    <property type="match status" value="1"/>
</dbReference>
<evidence type="ECO:0000256" key="5">
    <source>
        <dbReference type="ARBA" id="ARBA00022692"/>
    </source>
</evidence>
<dbReference type="Proteomes" id="UP000237839">
    <property type="component" value="Unassembled WGS sequence"/>
</dbReference>
<dbReference type="GO" id="GO:0015344">
    <property type="term" value="F:siderophore uptake transmembrane transporter activity"/>
    <property type="evidence" value="ECO:0007669"/>
    <property type="project" value="TreeGrafter"/>
</dbReference>
<evidence type="ECO:0000259" key="15">
    <source>
        <dbReference type="Pfam" id="PF07715"/>
    </source>
</evidence>
<keyword evidence="4 11" id="KW-1134">Transmembrane beta strand</keyword>
<reference evidence="16 17" key="1">
    <citation type="submission" date="2018-02" db="EMBL/GenBank/DDBJ databases">
        <title>Solimicrobium silvestre gen. nov., sp. nov., isolated from alpine forest soil.</title>
        <authorList>
            <person name="Margesin R."/>
            <person name="Albuquerque L."/>
            <person name="Zhang D.-C."/>
            <person name="Froufe H.J.C."/>
            <person name="Severino R."/>
            <person name="Roxo I."/>
            <person name="Egas C."/>
            <person name="Da Costa M.S."/>
        </authorList>
    </citation>
    <scope>NUCLEOTIDE SEQUENCE [LARGE SCALE GENOMIC DNA]</scope>
    <source>
        <strain evidence="16 17">S20-91</strain>
    </source>
</reference>
<dbReference type="InterPro" id="IPR012910">
    <property type="entry name" value="Plug_dom"/>
</dbReference>
<evidence type="ECO:0000256" key="1">
    <source>
        <dbReference type="ARBA" id="ARBA00004571"/>
    </source>
</evidence>
<protein>
    <submittedName>
        <fullName evidence="16">TonB-hemlactrns: TonB-dependent hemoglobin/transferrin/lactoferrin receptor family protein</fullName>
    </submittedName>
</protein>
<dbReference type="Pfam" id="PF00593">
    <property type="entry name" value="TonB_dep_Rec_b-barrel"/>
    <property type="match status" value="1"/>
</dbReference>
<evidence type="ECO:0000256" key="4">
    <source>
        <dbReference type="ARBA" id="ARBA00022452"/>
    </source>
</evidence>
<feature type="region of interest" description="Disordered" evidence="13">
    <location>
        <begin position="225"/>
        <end position="247"/>
    </location>
</feature>
<dbReference type="InterPro" id="IPR000531">
    <property type="entry name" value="Beta-barrel_TonB"/>
</dbReference>